<proteinExistence type="predicted"/>
<evidence type="ECO:0000256" key="7">
    <source>
        <dbReference type="ARBA" id="ARBA00023136"/>
    </source>
</evidence>
<dbReference type="Gene3D" id="1.10.510.10">
    <property type="entry name" value="Transferase(Phosphotransferase) domain 1"/>
    <property type="match status" value="1"/>
</dbReference>
<keyword evidence="11" id="KW-0675">Receptor</keyword>
<feature type="domain" description="Protein kinase" evidence="10">
    <location>
        <begin position="337"/>
        <end position="610"/>
    </location>
</feature>
<protein>
    <submittedName>
        <fullName evidence="11">Putative LRR receptor-like serine/threonine-protein kinase RLK</fullName>
        <ecNumber evidence="11">2.7.11.1</ecNumber>
    </submittedName>
</protein>
<dbReference type="InterPro" id="IPR000719">
    <property type="entry name" value="Prot_kinase_dom"/>
</dbReference>
<keyword evidence="11" id="KW-0418">Kinase</keyword>
<dbReference type="FunFam" id="3.80.10.10:FF:000400">
    <property type="entry name" value="Nuclear pore complex protein NUP107"/>
    <property type="match status" value="1"/>
</dbReference>
<feature type="chain" id="PRO_5023017847" evidence="9">
    <location>
        <begin position="25"/>
        <end position="622"/>
    </location>
</feature>
<dbReference type="GO" id="GO:0005524">
    <property type="term" value="F:ATP binding"/>
    <property type="evidence" value="ECO:0007669"/>
    <property type="project" value="InterPro"/>
</dbReference>
<feature type="transmembrane region" description="Helical" evidence="8">
    <location>
        <begin position="238"/>
        <end position="264"/>
    </location>
</feature>
<dbReference type="Gene3D" id="3.80.10.10">
    <property type="entry name" value="Ribonuclease Inhibitor"/>
    <property type="match status" value="2"/>
</dbReference>
<dbReference type="Pfam" id="PF08263">
    <property type="entry name" value="LRRNT_2"/>
    <property type="match status" value="1"/>
</dbReference>
<keyword evidence="7 8" id="KW-0472">Membrane</keyword>
<dbReference type="AlphaFoldDB" id="A0A5B6ZKJ6"/>
<evidence type="ECO:0000259" key="10">
    <source>
        <dbReference type="PROSITE" id="PS50011"/>
    </source>
</evidence>
<dbReference type="EMBL" id="GHES01014408">
    <property type="protein sequence ID" value="MPA44967.1"/>
    <property type="molecule type" value="Transcribed_RNA"/>
</dbReference>
<reference evidence="11" key="1">
    <citation type="submission" date="2019-08" db="EMBL/GenBank/DDBJ databases">
        <title>Reference gene set and small RNA set construction with multiple tissues from Davidia involucrata Baill.</title>
        <authorList>
            <person name="Yang H."/>
            <person name="Zhou C."/>
            <person name="Li G."/>
            <person name="Wang J."/>
            <person name="Gao P."/>
            <person name="Wang M."/>
            <person name="Wang R."/>
            <person name="Zhao Y."/>
        </authorList>
    </citation>
    <scope>NUCLEOTIDE SEQUENCE</scope>
    <source>
        <tissue evidence="11">Mixed with DoveR01_LX</tissue>
    </source>
</reference>
<dbReference type="Pfam" id="PF13855">
    <property type="entry name" value="LRR_8"/>
    <property type="match status" value="1"/>
</dbReference>
<evidence type="ECO:0000256" key="9">
    <source>
        <dbReference type="SAM" id="SignalP"/>
    </source>
</evidence>
<feature type="signal peptide" evidence="9">
    <location>
        <begin position="1"/>
        <end position="24"/>
    </location>
</feature>
<dbReference type="PANTHER" id="PTHR48007">
    <property type="entry name" value="LEUCINE-RICH REPEAT RECEPTOR-LIKE PROTEIN KINASE PXC1"/>
    <property type="match status" value="1"/>
</dbReference>
<keyword evidence="11" id="KW-0808">Transferase</keyword>
<dbReference type="PANTHER" id="PTHR48007:SF64">
    <property type="entry name" value="POLLEN RECEPTOR-LIKE KINASE 1"/>
    <property type="match status" value="1"/>
</dbReference>
<dbReference type="InterPro" id="IPR013210">
    <property type="entry name" value="LRR_N_plant-typ"/>
</dbReference>
<sequence length="622" mass="68944">MASSAVVAILQVIIIFLLLHTNSCMKSDSEILIKFKESMDKNPQLSTWNTSTSPCSSGVANWIGVLCDNNGSIWGLQLENMGLTGAININSLKELSFLTTISLMNNNFKGPMPNIKELTALKSLYFTNNTFSGDIQANAFDGMLSLKKLHLAHNHFTGLIPLSLTILPRLFELRLEGNRFEGEIPNFQQVGLKRVNVSNNAFKGEIPVGFRNMDASSFSGNNDLCGPPLGLCPSSQKLSVGTIVLLVIVMAAALVAIAAVFVILRAQPAQDEAPALAGPIIHKKVQLLADKMDEQQLVGLWSSKGKSSTSVAGNNNKLTFLRDDSDRHKFELPDLLKASAEILGSGCFGSSYKAAIMSSIMVVKRFKHMNNVSREEFQEHMRRLGKLRHPNLLPLVAFYYCREEKLLVSEYVDNVCLAVHLHSRGPTRLDWARRLKIIKGVSKGLLYLYNELPSLVTAHGHLKSSNVLLNESLEPVLTDYGLVPVVNQENAQDFMVAYKSPEYKQYNRIMKKTDVWSFGILILEILTGRFPANFLQHGKGISDTSTDLATWVLECLSSTTTCVFDKDMAAEMTTEGEMLKLLKIGLACCQTDVDKRCDLKEAIDRIQEVQEKDHQDGDFYSS</sequence>
<dbReference type="InterPro" id="IPR001245">
    <property type="entry name" value="Ser-Thr/Tyr_kinase_cat_dom"/>
</dbReference>
<keyword evidence="3 8" id="KW-0812">Transmembrane</keyword>
<dbReference type="Pfam" id="PF00560">
    <property type="entry name" value="LRR_1"/>
    <property type="match status" value="1"/>
</dbReference>
<gene>
    <name evidence="11" type="ORF">Din_014408</name>
</gene>
<dbReference type="InterPro" id="IPR001611">
    <property type="entry name" value="Leu-rich_rpt"/>
</dbReference>
<dbReference type="InterPro" id="IPR032675">
    <property type="entry name" value="LRR_dom_sf"/>
</dbReference>
<keyword evidence="6 8" id="KW-1133">Transmembrane helix</keyword>
<evidence type="ECO:0000256" key="3">
    <source>
        <dbReference type="ARBA" id="ARBA00022692"/>
    </source>
</evidence>
<evidence type="ECO:0000256" key="6">
    <source>
        <dbReference type="ARBA" id="ARBA00022989"/>
    </source>
</evidence>
<dbReference type="Pfam" id="PF07714">
    <property type="entry name" value="PK_Tyr_Ser-Thr"/>
    <property type="match status" value="1"/>
</dbReference>
<name>A0A5B6ZKJ6_DAVIN</name>
<dbReference type="InterPro" id="IPR011009">
    <property type="entry name" value="Kinase-like_dom_sf"/>
</dbReference>
<evidence type="ECO:0000256" key="1">
    <source>
        <dbReference type="ARBA" id="ARBA00004370"/>
    </source>
</evidence>
<dbReference type="SUPFAM" id="SSF56112">
    <property type="entry name" value="Protein kinase-like (PK-like)"/>
    <property type="match status" value="1"/>
</dbReference>
<dbReference type="PROSITE" id="PS50011">
    <property type="entry name" value="PROTEIN_KINASE_DOM"/>
    <property type="match status" value="1"/>
</dbReference>
<dbReference type="GO" id="GO:0016020">
    <property type="term" value="C:membrane"/>
    <property type="evidence" value="ECO:0007669"/>
    <property type="project" value="UniProtKB-SubCell"/>
</dbReference>
<keyword evidence="4 9" id="KW-0732">Signal</keyword>
<dbReference type="GO" id="GO:0004674">
    <property type="term" value="F:protein serine/threonine kinase activity"/>
    <property type="evidence" value="ECO:0007669"/>
    <property type="project" value="UniProtKB-EC"/>
</dbReference>
<dbReference type="Gene3D" id="3.30.200.20">
    <property type="entry name" value="Phosphorylase Kinase, domain 1"/>
    <property type="match status" value="1"/>
</dbReference>
<evidence type="ECO:0000313" key="11">
    <source>
        <dbReference type="EMBL" id="MPA44967.1"/>
    </source>
</evidence>
<evidence type="ECO:0000256" key="2">
    <source>
        <dbReference type="ARBA" id="ARBA00022614"/>
    </source>
</evidence>
<evidence type="ECO:0000256" key="4">
    <source>
        <dbReference type="ARBA" id="ARBA00022729"/>
    </source>
</evidence>
<accession>A0A5B6ZKJ6</accession>
<evidence type="ECO:0000256" key="8">
    <source>
        <dbReference type="SAM" id="Phobius"/>
    </source>
</evidence>
<comment type="subcellular location">
    <subcellularLocation>
        <location evidence="1">Membrane</location>
    </subcellularLocation>
</comment>
<organism evidence="11">
    <name type="scientific">Davidia involucrata</name>
    <name type="common">Dove tree</name>
    <dbReference type="NCBI Taxonomy" id="16924"/>
    <lineage>
        <taxon>Eukaryota</taxon>
        <taxon>Viridiplantae</taxon>
        <taxon>Streptophyta</taxon>
        <taxon>Embryophyta</taxon>
        <taxon>Tracheophyta</taxon>
        <taxon>Spermatophyta</taxon>
        <taxon>Magnoliopsida</taxon>
        <taxon>eudicotyledons</taxon>
        <taxon>Gunneridae</taxon>
        <taxon>Pentapetalae</taxon>
        <taxon>asterids</taxon>
        <taxon>Cornales</taxon>
        <taxon>Nyssaceae</taxon>
        <taxon>Davidia</taxon>
    </lineage>
</organism>
<dbReference type="InterPro" id="IPR046959">
    <property type="entry name" value="PRK1-6/SRF4-like"/>
</dbReference>
<dbReference type="SUPFAM" id="SSF52058">
    <property type="entry name" value="L domain-like"/>
    <property type="match status" value="1"/>
</dbReference>
<evidence type="ECO:0000256" key="5">
    <source>
        <dbReference type="ARBA" id="ARBA00022737"/>
    </source>
</evidence>
<keyword evidence="5" id="KW-0677">Repeat</keyword>
<keyword evidence="2" id="KW-0433">Leucine-rich repeat</keyword>
<dbReference type="EC" id="2.7.11.1" evidence="11"/>